<evidence type="ECO:0000313" key="2">
    <source>
        <dbReference type="EMBL" id="GAB0058339.1"/>
    </source>
</evidence>
<evidence type="ECO:0000313" key="3">
    <source>
        <dbReference type="Proteomes" id="UP001628193"/>
    </source>
</evidence>
<dbReference type="RefSeq" id="WP_420906012.1">
    <property type="nucleotide sequence ID" value="NZ_BAAFGK010000004.1"/>
</dbReference>
<organism evidence="2 3">
    <name type="scientific">Candidatus Magnetaquiglobus chichijimensis</name>
    <dbReference type="NCBI Taxonomy" id="3141448"/>
    <lineage>
        <taxon>Bacteria</taxon>
        <taxon>Pseudomonadati</taxon>
        <taxon>Pseudomonadota</taxon>
        <taxon>Magnetococcia</taxon>
        <taxon>Magnetococcales</taxon>
        <taxon>Candidatus Magnetaquicoccaceae</taxon>
        <taxon>Candidatus Magnetaquiglobus</taxon>
    </lineage>
</organism>
<name>A0ABQ0CBT7_9PROT</name>
<protein>
    <recommendedName>
        <fullName evidence="1">Glycosyltransferase 2-like domain-containing protein</fullName>
    </recommendedName>
</protein>
<dbReference type="Gene3D" id="3.90.550.10">
    <property type="entry name" value="Spore Coat Polysaccharide Biosynthesis Protein SpsA, Chain A"/>
    <property type="match status" value="1"/>
</dbReference>
<keyword evidence="3" id="KW-1185">Reference proteome</keyword>
<dbReference type="EMBL" id="BAAFGK010000004">
    <property type="protein sequence ID" value="GAB0058339.1"/>
    <property type="molecule type" value="Genomic_DNA"/>
</dbReference>
<dbReference type="PANTHER" id="PTHR22916:SF3">
    <property type="entry name" value="UDP-GLCNAC:BETAGAL BETA-1,3-N-ACETYLGLUCOSAMINYLTRANSFERASE-LIKE PROTEIN 1"/>
    <property type="match status" value="1"/>
</dbReference>
<reference evidence="2 3" key="1">
    <citation type="submission" date="2024-09" db="EMBL/GenBank/DDBJ databases">
        <title>Draft genome sequence of Candidatus Magnetaquicoccaceae bacterium FCR-1.</title>
        <authorList>
            <person name="Shimoshige H."/>
            <person name="Shimamura S."/>
            <person name="Taoka A."/>
            <person name="Kobayashi H."/>
            <person name="Maekawa T."/>
        </authorList>
    </citation>
    <scope>NUCLEOTIDE SEQUENCE [LARGE SCALE GENOMIC DNA]</scope>
    <source>
        <strain evidence="2 3">FCR-1</strain>
    </source>
</reference>
<dbReference type="CDD" id="cd00761">
    <property type="entry name" value="Glyco_tranf_GTA_type"/>
    <property type="match status" value="1"/>
</dbReference>
<dbReference type="SUPFAM" id="SSF53448">
    <property type="entry name" value="Nucleotide-diphospho-sugar transferases"/>
    <property type="match status" value="1"/>
</dbReference>
<dbReference type="InterPro" id="IPR001173">
    <property type="entry name" value="Glyco_trans_2-like"/>
</dbReference>
<sequence>MTPLSICIPTYNFGRFLPVTLDSILAQGYSDIEIVIVDGASTDDTPIVIDKYQKIFKYLTYHRLPAKGGIDKDIALSVKLATREYCWLFSADDCMATGALKRVIPLLNNGCDVYLCGVLLCDKEMTPEVTHHYFRYDSHDTDFELSDRSERLRYFSKAKTTTALFSFLSSIIIKKTKWDSADDSWFQFNSSYWGHVARLFSLIPNGLRVKVIHESLVNKRGENDSFYCGDIAKRIGVAVYGFSGVAKHYFGEQSEECELIHNLIRNEWPLIAFINYRSELVSKGLSIDLLDSTFGDCYSGKGLRIAITRMIYNHEYFHFTVRLFNLAQRLKWTIAKLKSNG</sequence>
<proteinExistence type="predicted"/>
<dbReference type="Pfam" id="PF00535">
    <property type="entry name" value="Glycos_transf_2"/>
    <property type="match status" value="1"/>
</dbReference>
<evidence type="ECO:0000259" key="1">
    <source>
        <dbReference type="Pfam" id="PF00535"/>
    </source>
</evidence>
<feature type="domain" description="Glycosyltransferase 2-like" evidence="1">
    <location>
        <begin position="5"/>
        <end position="144"/>
    </location>
</feature>
<dbReference type="InterPro" id="IPR029044">
    <property type="entry name" value="Nucleotide-diphossugar_trans"/>
</dbReference>
<gene>
    <name evidence="2" type="ORF">SIID45300_02687</name>
</gene>
<comment type="caution">
    <text evidence="2">The sequence shown here is derived from an EMBL/GenBank/DDBJ whole genome shotgun (WGS) entry which is preliminary data.</text>
</comment>
<dbReference type="Proteomes" id="UP001628193">
    <property type="component" value="Unassembled WGS sequence"/>
</dbReference>
<accession>A0ABQ0CBT7</accession>
<dbReference type="PANTHER" id="PTHR22916">
    <property type="entry name" value="GLYCOSYLTRANSFERASE"/>
    <property type="match status" value="1"/>
</dbReference>